<dbReference type="AlphaFoldDB" id="A0A1V3SYG5"/>
<dbReference type="InterPro" id="IPR013656">
    <property type="entry name" value="PAS_4"/>
</dbReference>
<dbReference type="CDD" id="cd00130">
    <property type="entry name" value="PAS"/>
    <property type="match status" value="1"/>
</dbReference>
<sequence length="218" mass="24144">MEHRFSGHGREVRLIPKTPGQPKGHAVDKNILTQEEIMALLDWDPQAGRSEQSRADMPAECSSLEERPSDGSGTSFSPSTDFFRDMLDALGEAMIITDVAGKILFENAVSRDLLAKPLSAIRKKTFGAAVPLLDRHRRRHPTDPVQKVLREKEPFRFPQGTILLRPDGSTVPVDGTATPFFDPDGRPEGVVVSFRKKGRPLKLSNPATLPSLKEWQAL</sequence>
<feature type="compositionally biased region" description="Basic and acidic residues" evidence="1">
    <location>
        <begin position="1"/>
        <end position="14"/>
    </location>
</feature>
<gene>
    <name evidence="3" type="ORF">BOX24_01885</name>
</gene>
<dbReference type="InterPro" id="IPR035965">
    <property type="entry name" value="PAS-like_dom_sf"/>
</dbReference>
<dbReference type="EMBL" id="MPOJ01000004">
    <property type="protein sequence ID" value="OOH74365.1"/>
    <property type="molecule type" value="Genomic_DNA"/>
</dbReference>
<dbReference type="OrthoDB" id="9885083at2"/>
<evidence type="ECO:0000313" key="4">
    <source>
        <dbReference type="Proteomes" id="UP000188586"/>
    </source>
</evidence>
<reference evidence="3 4" key="1">
    <citation type="submission" date="2016-11" db="EMBL/GenBank/DDBJ databases">
        <title>Comparative genomics of co-occurring bacteria in distinct bioleaching systems unravels niche-specific adaptation.</title>
        <authorList>
            <person name="Zhang X."/>
            <person name="Liu X."/>
            <person name="Yin H."/>
        </authorList>
    </citation>
    <scope>NUCLEOTIDE SEQUENCE [LARGE SCALE GENOMIC DNA]</scope>
    <source>
        <strain evidence="3 4">DX</strain>
    </source>
</reference>
<proteinExistence type="predicted"/>
<organism evidence="3 4">
    <name type="scientific">Leptospirillum ferriphilum</name>
    <dbReference type="NCBI Taxonomy" id="178606"/>
    <lineage>
        <taxon>Bacteria</taxon>
        <taxon>Pseudomonadati</taxon>
        <taxon>Nitrospirota</taxon>
        <taxon>Nitrospiria</taxon>
        <taxon>Nitrospirales</taxon>
        <taxon>Nitrospiraceae</taxon>
        <taxon>Leptospirillum</taxon>
    </lineage>
</organism>
<feature type="region of interest" description="Disordered" evidence="1">
    <location>
        <begin position="47"/>
        <end position="78"/>
    </location>
</feature>
<evidence type="ECO:0000256" key="1">
    <source>
        <dbReference type="SAM" id="MobiDB-lite"/>
    </source>
</evidence>
<feature type="domain" description="PAS fold-4" evidence="2">
    <location>
        <begin position="87"/>
        <end position="195"/>
    </location>
</feature>
<dbReference type="Proteomes" id="UP000188586">
    <property type="component" value="Unassembled WGS sequence"/>
</dbReference>
<dbReference type="SUPFAM" id="SSF55785">
    <property type="entry name" value="PYP-like sensor domain (PAS domain)"/>
    <property type="match status" value="1"/>
</dbReference>
<evidence type="ECO:0000259" key="2">
    <source>
        <dbReference type="Pfam" id="PF08448"/>
    </source>
</evidence>
<comment type="caution">
    <text evidence="3">The sequence shown here is derived from an EMBL/GenBank/DDBJ whole genome shotgun (WGS) entry which is preliminary data.</text>
</comment>
<dbReference type="RefSeq" id="WP_023525124.1">
    <property type="nucleotide sequence ID" value="NZ_JBPKCJ010000006.1"/>
</dbReference>
<protein>
    <recommendedName>
        <fullName evidence="2">PAS fold-4 domain-containing protein</fullName>
    </recommendedName>
</protein>
<evidence type="ECO:0000313" key="3">
    <source>
        <dbReference type="EMBL" id="OOH74365.1"/>
    </source>
</evidence>
<dbReference type="Gene3D" id="3.30.450.20">
    <property type="entry name" value="PAS domain"/>
    <property type="match status" value="1"/>
</dbReference>
<feature type="region of interest" description="Disordered" evidence="1">
    <location>
        <begin position="1"/>
        <end position="26"/>
    </location>
</feature>
<accession>A0A1V3SYG5</accession>
<dbReference type="InterPro" id="IPR000014">
    <property type="entry name" value="PAS"/>
</dbReference>
<dbReference type="Pfam" id="PF08448">
    <property type="entry name" value="PAS_4"/>
    <property type="match status" value="1"/>
</dbReference>
<name>A0A1V3SYG5_9BACT</name>